<dbReference type="GO" id="GO:0005506">
    <property type="term" value="F:iron ion binding"/>
    <property type="evidence" value="ECO:0007669"/>
    <property type="project" value="InterPro"/>
</dbReference>
<comment type="similarity">
    <text evidence="1">Belongs to the cysteine dioxygenase family.</text>
</comment>
<keyword evidence="3" id="KW-0223">Dioxygenase</keyword>
<keyword evidence="4" id="KW-1185">Reference proteome</keyword>
<dbReference type="RefSeq" id="WP_200313539.1">
    <property type="nucleotide sequence ID" value="NZ_JAENJH010000001.1"/>
</dbReference>
<gene>
    <name evidence="3" type="ORF">JHE00_00310</name>
</gene>
<feature type="binding site" evidence="2">
    <location>
        <position position="90"/>
    </location>
    <ligand>
        <name>Fe cation</name>
        <dbReference type="ChEBI" id="CHEBI:24875"/>
        <note>catalytic</note>
    </ligand>
</feature>
<evidence type="ECO:0000313" key="3">
    <source>
        <dbReference type="EMBL" id="MBK1782747.1"/>
    </source>
</evidence>
<name>A0A934QMV0_9PSEU</name>
<organism evidence="3 4">
    <name type="scientific">Prauserella cavernicola</name>
    <dbReference type="NCBI Taxonomy" id="2800127"/>
    <lineage>
        <taxon>Bacteria</taxon>
        <taxon>Bacillati</taxon>
        <taxon>Actinomycetota</taxon>
        <taxon>Actinomycetes</taxon>
        <taxon>Pseudonocardiales</taxon>
        <taxon>Pseudonocardiaceae</taxon>
        <taxon>Prauserella</taxon>
    </lineage>
</organism>
<dbReference type="CDD" id="cd10548">
    <property type="entry name" value="cupin_CDO"/>
    <property type="match status" value="1"/>
</dbReference>
<dbReference type="InterPro" id="IPR010300">
    <property type="entry name" value="CDO_1"/>
</dbReference>
<evidence type="ECO:0000313" key="4">
    <source>
        <dbReference type="Proteomes" id="UP000635245"/>
    </source>
</evidence>
<dbReference type="InterPro" id="IPR011051">
    <property type="entry name" value="RmlC_Cupin_sf"/>
</dbReference>
<dbReference type="GO" id="GO:0016702">
    <property type="term" value="F:oxidoreductase activity, acting on single donors with incorporation of molecular oxygen, incorporation of two atoms of oxygen"/>
    <property type="evidence" value="ECO:0007669"/>
    <property type="project" value="InterPro"/>
</dbReference>
<feature type="binding site" evidence="2">
    <location>
        <position position="134"/>
    </location>
    <ligand>
        <name>Fe cation</name>
        <dbReference type="ChEBI" id="CHEBI:24875"/>
        <note>catalytic</note>
    </ligand>
</feature>
<keyword evidence="2" id="KW-0408">Iron</keyword>
<keyword evidence="2" id="KW-0479">Metal-binding</keyword>
<proteinExistence type="inferred from homology"/>
<reference evidence="3" key="1">
    <citation type="submission" date="2020-12" db="EMBL/GenBank/DDBJ databases">
        <title>Prauserella sp. ASG 168, a novel actinomycete isolated from cave rock.</title>
        <authorList>
            <person name="Suriyachadkun C."/>
        </authorList>
    </citation>
    <scope>NUCLEOTIDE SEQUENCE</scope>
    <source>
        <strain evidence="3">ASG 168</strain>
    </source>
</reference>
<dbReference type="Proteomes" id="UP000635245">
    <property type="component" value="Unassembled WGS sequence"/>
</dbReference>
<dbReference type="InterPro" id="IPR014710">
    <property type="entry name" value="RmlC-like_jellyroll"/>
</dbReference>
<keyword evidence="3" id="KW-0560">Oxidoreductase</keyword>
<protein>
    <submittedName>
        <fullName evidence="3">Cysteine dioxygenase family protein</fullName>
    </submittedName>
</protein>
<evidence type="ECO:0000256" key="2">
    <source>
        <dbReference type="PIRSR" id="PIRSR610300-51"/>
    </source>
</evidence>
<evidence type="ECO:0000256" key="1">
    <source>
        <dbReference type="ARBA" id="ARBA00006622"/>
    </source>
</evidence>
<dbReference type="Gene3D" id="2.60.120.10">
    <property type="entry name" value="Jelly Rolls"/>
    <property type="match status" value="1"/>
</dbReference>
<dbReference type="AlphaFoldDB" id="A0A934QMV0"/>
<comment type="caution">
    <text evidence="3">The sequence shown here is derived from an EMBL/GenBank/DDBJ whole genome shotgun (WGS) entry which is preliminary data.</text>
</comment>
<dbReference type="Pfam" id="PF05995">
    <property type="entry name" value="CDO_I"/>
    <property type="match status" value="1"/>
</dbReference>
<sequence length="192" mass="21246">MSTTTADVDVHPALHAWLPHRQLHPEQPLWTPQQLRHLTESTARDLAAPLSELVRYVSEQRWWSRLALTRGVELWLLSWLPGQGTDPHDHGGAAGSFTVFTGTLDETYRYPGSPLRRAVRTTGSALGFGSGHAHQLRNVSDAPAVTVHAYSPPLVPTRQYESLNDIPAEIPPLPALDMPFSELLARTEEEGP</sequence>
<accession>A0A934QMV0</accession>
<dbReference type="SUPFAM" id="SSF51182">
    <property type="entry name" value="RmlC-like cupins"/>
    <property type="match status" value="1"/>
</dbReference>
<dbReference type="EMBL" id="JAENJH010000001">
    <property type="protein sequence ID" value="MBK1782747.1"/>
    <property type="molecule type" value="Genomic_DNA"/>
</dbReference>
<feature type="binding site" evidence="2">
    <location>
        <position position="88"/>
    </location>
    <ligand>
        <name>Fe cation</name>
        <dbReference type="ChEBI" id="CHEBI:24875"/>
        <note>catalytic</note>
    </ligand>
</feature>